<sequence length="225" mass="25091">MDDSFQLKTATEDTSLLSLVTPDSRNSDATQSLSSLDSSPNVSVVLHGQVLRMPFADRRPNARRRLRSHSVGATPIRIVHRGNPFRRQQEIAIQNVAQVRRIVRRHSGNARRNPRLEMTLEDQIAVDPENFMFQPMCNGDQYDVLPLHPPHPAEFIEHAGNTPVFARSPERFTLEDEEEEAVTPLDDLRTAIELLALSATPRSLSPVTAKALSVRSESSLSSSPV</sequence>
<proteinExistence type="predicted"/>
<gene>
    <name evidence="2" type="ORF">DdX_17489</name>
</gene>
<dbReference type="Proteomes" id="UP001201812">
    <property type="component" value="Unassembled WGS sequence"/>
</dbReference>
<comment type="caution">
    <text evidence="2">The sequence shown here is derived from an EMBL/GenBank/DDBJ whole genome shotgun (WGS) entry which is preliminary data.</text>
</comment>
<organism evidence="2 3">
    <name type="scientific">Ditylenchus destructor</name>
    <dbReference type="NCBI Taxonomy" id="166010"/>
    <lineage>
        <taxon>Eukaryota</taxon>
        <taxon>Metazoa</taxon>
        <taxon>Ecdysozoa</taxon>
        <taxon>Nematoda</taxon>
        <taxon>Chromadorea</taxon>
        <taxon>Rhabditida</taxon>
        <taxon>Tylenchina</taxon>
        <taxon>Tylenchomorpha</taxon>
        <taxon>Sphaerularioidea</taxon>
        <taxon>Anguinidae</taxon>
        <taxon>Anguininae</taxon>
        <taxon>Ditylenchus</taxon>
    </lineage>
</organism>
<feature type="compositionally biased region" description="Polar residues" evidence="1">
    <location>
        <begin position="20"/>
        <end position="31"/>
    </location>
</feature>
<protein>
    <submittedName>
        <fullName evidence="2">Uncharacterized protein</fullName>
    </submittedName>
</protein>
<feature type="region of interest" description="Disordered" evidence="1">
    <location>
        <begin position="20"/>
        <end position="39"/>
    </location>
</feature>
<feature type="region of interest" description="Disordered" evidence="1">
    <location>
        <begin position="205"/>
        <end position="225"/>
    </location>
</feature>
<name>A0AAD4QYY8_9BILA</name>
<evidence type="ECO:0000256" key="1">
    <source>
        <dbReference type="SAM" id="MobiDB-lite"/>
    </source>
</evidence>
<evidence type="ECO:0000313" key="3">
    <source>
        <dbReference type="Proteomes" id="UP001201812"/>
    </source>
</evidence>
<feature type="compositionally biased region" description="Low complexity" evidence="1">
    <location>
        <begin position="213"/>
        <end position="225"/>
    </location>
</feature>
<accession>A0AAD4QYY8</accession>
<dbReference type="AlphaFoldDB" id="A0AAD4QYY8"/>
<keyword evidence="3" id="KW-1185">Reference proteome</keyword>
<dbReference type="EMBL" id="JAKKPZ010000190">
    <property type="protein sequence ID" value="KAI1699156.1"/>
    <property type="molecule type" value="Genomic_DNA"/>
</dbReference>
<reference evidence="2" key="1">
    <citation type="submission" date="2022-01" db="EMBL/GenBank/DDBJ databases">
        <title>Genome Sequence Resource for Two Populations of Ditylenchus destructor, the Migratory Endoparasitic Phytonematode.</title>
        <authorList>
            <person name="Zhang H."/>
            <person name="Lin R."/>
            <person name="Xie B."/>
        </authorList>
    </citation>
    <scope>NUCLEOTIDE SEQUENCE</scope>
    <source>
        <strain evidence="2">BazhouSP</strain>
    </source>
</reference>
<evidence type="ECO:0000313" key="2">
    <source>
        <dbReference type="EMBL" id="KAI1699156.1"/>
    </source>
</evidence>